<gene>
    <name evidence="2 4" type="ORF">CBG17278</name>
    <name evidence="2" type="ORF">CBG_17278</name>
</gene>
<evidence type="ECO:0000313" key="4">
    <source>
        <dbReference type="WormBase" id="CBG17278"/>
    </source>
</evidence>
<dbReference type="Proteomes" id="UP000008549">
    <property type="component" value="Unassembled WGS sequence"/>
</dbReference>
<dbReference type="FunCoup" id="A8XQR3">
    <property type="interactions" value="1416"/>
</dbReference>
<reference evidence="2 3" key="2">
    <citation type="journal article" date="2011" name="PLoS Genet.">
        <title>Caenorhabditis briggsae recombinant inbred line genotypes reveal inter-strain incompatibility and the evolution of recombination.</title>
        <authorList>
            <person name="Ross J.A."/>
            <person name="Koboldt D.C."/>
            <person name="Staisch J.E."/>
            <person name="Chamberlin H.M."/>
            <person name="Gupta B.P."/>
            <person name="Miller R.D."/>
            <person name="Baird S.E."/>
            <person name="Haag E.S."/>
        </authorList>
    </citation>
    <scope>NUCLEOTIDE SEQUENCE [LARGE SCALE GENOMIC DNA]</scope>
    <source>
        <strain evidence="2 3">AF16</strain>
    </source>
</reference>
<dbReference type="CTD" id="8585923"/>
<dbReference type="PROSITE" id="PS51257">
    <property type="entry name" value="PROKAR_LIPOPROTEIN"/>
    <property type="match status" value="1"/>
</dbReference>
<dbReference type="WormBase" id="CBG17278">
    <property type="protein sequence ID" value="CBP10551"/>
    <property type="gene ID" value="WBGene00036957"/>
</dbReference>
<dbReference type="GeneID" id="8585923"/>
<keyword evidence="1" id="KW-0732">Signal</keyword>
<proteinExistence type="predicted"/>
<name>A8XQR3_CAEBR</name>
<sequence>MRTTVLLGLAALVGVASCGGYGAQAYGMGGGGGGYGRPSYGNGYNNGGGFNSYGNGGGFGGNNYNNGPPPFDGGFNRPYGGGGGGYGRPQGCQWSSHTTRMPDHQETATFDMEENKFFSFKCFHFILTNHVCILLALSSQSFGSLHHTRK</sequence>
<organism evidence="2 3">
    <name type="scientific">Caenorhabditis briggsae</name>
    <dbReference type="NCBI Taxonomy" id="6238"/>
    <lineage>
        <taxon>Eukaryota</taxon>
        <taxon>Metazoa</taxon>
        <taxon>Ecdysozoa</taxon>
        <taxon>Nematoda</taxon>
        <taxon>Chromadorea</taxon>
        <taxon>Rhabditida</taxon>
        <taxon>Rhabditina</taxon>
        <taxon>Rhabditomorpha</taxon>
        <taxon>Rhabditoidea</taxon>
        <taxon>Rhabditidae</taxon>
        <taxon>Peloderinae</taxon>
        <taxon>Caenorhabditis</taxon>
    </lineage>
</organism>
<accession>A8XQR3</accession>
<dbReference type="EMBL" id="HE600924">
    <property type="protein sequence ID" value="CAP34988.1"/>
    <property type="molecule type" value="Genomic_DNA"/>
</dbReference>
<dbReference type="KEGG" id="cbr:CBG_17278"/>
<evidence type="ECO:0000313" key="2">
    <source>
        <dbReference type="EMBL" id="CAP34988.1"/>
    </source>
</evidence>
<dbReference type="RefSeq" id="XP_002643930.1">
    <property type="nucleotide sequence ID" value="XM_002643884.1"/>
</dbReference>
<evidence type="ECO:0000313" key="3">
    <source>
        <dbReference type="Proteomes" id="UP000008549"/>
    </source>
</evidence>
<feature type="signal peptide" evidence="1">
    <location>
        <begin position="1"/>
        <end position="18"/>
    </location>
</feature>
<dbReference type="AlphaFoldDB" id="A8XQR3"/>
<reference evidence="2 3" key="1">
    <citation type="journal article" date="2003" name="PLoS Biol.">
        <title>The genome sequence of Caenorhabditis briggsae: a platform for comparative genomics.</title>
        <authorList>
            <person name="Stein L.D."/>
            <person name="Bao Z."/>
            <person name="Blasiar D."/>
            <person name="Blumenthal T."/>
            <person name="Brent M.R."/>
            <person name="Chen N."/>
            <person name="Chinwalla A."/>
            <person name="Clarke L."/>
            <person name="Clee C."/>
            <person name="Coghlan A."/>
            <person name="Coulson A."/>
            <person name="D'Eustachio P."/>
            <person name="Fitch D.H."/>
            <person name="Fulton L.A."/>
            <person name="Fulton R.E."/>
            <person name="Griffiths-Jones S."/>
            <person name="Harris T.W."/>
            <person name="Hillier L.W."/>
            <person name="Kamath R."/>
            <person name="Kuwabara P.E."/>
            <person name="Mardis E.R."/>
            <person name="Marra M.A."/>
            <person name="Miner T.L."/>
            <person name="Minx P."/>
            <person name="Mullikin J.C."/>
            <person name="Plumb R.W."/>
            <person name="Rogers J."/>
            <person name="Schein J.E."/>
            <person name="Sohrmann M."/>
            <person name="Spieth J."/>
            <person name="Stajich J.E."/>
            <person name="Wei C."/>
            <person name="Willey D."/>
            <person name="Wilson R.K."/>
            <person name="Durbin R."/>
            <person name="Waterston R.H."/>
        </authorList>
    </citation>
    <scope>NUCLEOTIDE SEQUENCE [LARGE SCALE GENOMIC DNA]</scope>
    <source>
        <strain evidence="2 3">AF16</strain>
    </source>
</reference>
<feature type="chain" id="PRO_5002732738" evidence="1">
    <location>
        <begin position="19"/>
        <end position="150"/>
    </location>
</feature>
<dbReference type="HOGENOM" id="CLU_1742216_0_0_1"/>
<dbReference type="STRING" id="6238.A8XQR3"/>
<dbReference type="InParanoid" id="A8XQR3"/>
<dbReference type="eggNOG" id="ENOG502TM0Z">
    <property type="taxonomic scope" value="Eukaryota"/>
</dbReference>
<evidence type="ECO:0000256" key="1">
    <source>
        <dbReference type="SAM" id="SignalP"/>
    </source>
</evidence>
<protein>
    <submittedName>
        <fullName evidence="2">Protein CBG17278</fullName>
    </submittedName>
</protein>
<keyword evidence="3" id="KW-1185">Reference proteome</keyword>